<dbReference type="Gene3D" id="3.30.70.560">
    <property type="entry name" value="7,8-Dihydro-6-hydroxymethylpterin-pyrophosphokinase HPPK"/>
    <property type="match status" value="1"/>
</dbReference>
<evidence type="ECO:0000313" key="15">
    <source>
        <dbReference type="Proteomes" id="UP000287022"/>
    </source>
</evidence>
<name>A0A432Z0R3_9GAMM</name>
<sequence>MSTAVYIALGANLGEPVTTLTEALAHLRNDGVLHAVQCSSFYRSRPMGPQDQPDYVNAVLAATTTLAPLELLDYLQQVEQQFGRVRDRRWGARSLDLDLLLYGVQQIHHPRLTVPHVGLTERDFVLLPLLEIAPALALPDGRAIKSFVSNIANHDLIKIT</sequence>
<dbReference type="InterPro" id="IPR000550">
    <property type="entry name" value="Hppk"/>
</dbReference>
<dbReference type="GO" id="GO:0016301">
    <property type="term" value="F:kinase activity"/>
    <property type="evidence" value="ECO:0007669"/>
    <property type="project" value="UniProtKB-KW"/>
</dbReference>
<reference evidence="15" key="1">
    <citation type="journal article" date="2018" name="Front. Microbiol.">
        <title>Genome-Based Analysis Reveals the Taxonomy and Diversity of the Family Idiomarinaceae.</title>
        <authorList>
            <person name="Liu Y."/>
            <person name="Lai Q."/>
            <person name="Shao Z."/>
        </authorList>
    </citation>
    <scope>NUCLEOTIDE SEQUENCE [LARGE SCALE GENOMIC DNA]</scope>
    <source>
        <strain evidence="15">c121</strain>
    </source>
</reference>
<dbReference type="PANTHER" id="PTHR43071">
    <property type="entry name" value="2-AMINO-4-HYDROXY-6-HYDROXYMETHYLDIHYDROPTERIDINE PYROPHOSPHOKINASE"/>
    <property type="match status" value="1"/>
</dbReference>
<dbReference type="RefSeq" id="WP_026860792.1">
    <property type="nucleotide sequence ID" value="NZ_PIQE01000004.1"/>
</dbReference>
<gene>
    <name evidence="14" type="primary">folK</name>
    <name evidence="14" type="ORF">CWI80_11035</name>
</gene>
<dbReference type="Proteomes" id="UP000287022">
    <property type="component" value="Unassembled WGS sequence"/>
</dbReference>
<keyword evidence="7 14" id="KW-0418">Kinase</keyword>
<comment type="similarity">
    <text evidence="2">Belongs to the HPPK family.</text>
</comment>
<keyword evidence="15" id="KW-1185">Reference proteome</keyword>
<dbReference type="EMBL" id="PIQE01000004">
    <property type="protein sequence ID" value="RUO69749.1"/>
    <property type="molecule type" value="Genomic_DNA"/>
</dbReference>
<evidence type="ECO:0000256" key="12">
    <source>
        <dbReference type="ARBA" id="ARBA00033413"/>
    </source>
</evidence>
<dbReference type="NCBIfam" id="TIGR01498">
    <property type="entry name" value="folK"/>
    <property type="match status" value="1"/>
</dbReference>
<evidence type="ECO:0000256" key="8">
    <source>
        <dbReference type="ARBA" id="ARBA00022840"/>
    </source>
</evidence>
<evidence type="ECO:0000256" key="4">
    <source>
        <dbReference type="ARBA" id="ARBA00016218"/>
    </source>
</evidence>
<keyword evidence="8" id="KW-0067">ATP-binding</keyword>
<protein>
    <recommendedName>
        <fullName evidence="4">2-amino-4-hydroxy-6-hydroxymethyldihydropteridine pyrophosphokinase</fullName>
        <ecNumber evidence="3">2.7.6.3</ecNumber>
    </recommendedName>
    <alternativeName>
        <fullName evidence="11">6-hydroxymethyl-7,8-dihydropterin pyrophosphokinase</fullName>
    </alternativeName>
    <alternativeName>
        <fullName evidence="12">7,8-dihydro-6-hydroxymethylpterin-pyrophosphokinase</fullName>
    </alternativeName>
</protein>
<evidence type="ECO:0000256" key="3">
    <source>
        <dbReference type="ARBA" id="ARBA00013253"/>
    </source>
</evidence>
<dbReference type="PROSITE" id="PS00794">
    <property type="entry name" value="HPPK"/>
    <property type="match status" value="1"/>
</dbReference>
<evidence type="ECO:0000256" key="5">
    <source>
        <dbReference type="ARBA" id="ARBA00022679"/>
    </source>
</evidence>
<dbReference type="EC" id="2.7.6.3" evidence="3"/>
<dbReference type="GO" id="GO:0046654">
    <property type="term" value="P:tetrahydrofolate biosynthetic process"/>
    <property type="evidence" value="ECO:0007669"/>
    <property type="project" value="UniProtKB-UniPathway"/>
</dbReference>
<proteinExistence type="inferred from homology"/>
<feature type="domain" description="7,8-dihydro-6-hydroxymethylpterin-pyrophosphokinase" evidence="13">
    <location>
        <begin position="89"/>
        <end position="100"/>
    </location>
</feature>
<comment type="function">
    <text evidence="10">Catalyzes the transfer of pyrophosphate from adenosine triphosphate (ATP) to 6-hydroxymethyl-7,8-dihydropterin, an enzymatic step in folate biosynthesis pathway.</text>
</comment>
<accession>A0A432Z0R3</accession>
<dbReference type="UniPathway" id="UPA00077">
    <property type="reaction ID" value="UER00155"/>
</dbReference>
<dbReference type="STRING" id="1122124.GCA_000423165_02083"/>
<comment type="caution">
    <text evidence="14">The sequence shown here is derived from an EMBL/GenBank/DDBJ whole genome shotgun (WGS) entry which is preliminary data.</text>
</comment>
<evidence type="ECO:0000256" key="2">
    <source>
        <dbReference type="ARBA" id="ARBA00005810"/>
    </source>
</evidence>
<keyword evidence="6" id="KW-0547">Nucleotide-binding</keyword>
<evidence type="ECO:0000313" key="14">
    <source>
        <dbReference type="EMBL" id="RUO69749.1"/>
    </source>
</evidence>
<evidence type="ECO:0000256" key="9">
    <source>
        <dbReference type="ARBA" id="ARBA00022909"/>
    </source>
</evidence>
<dbReference type="GO" id="GO:0003848">
    <property type="term" value="F:2-amino-4-hydroxy-6-hydroxymethyldihydropteridine diphosphokinase activity"/>
    <property type="evidence" value="ECO:0007669"/>
    <property type="project" value="UniProtKB-EC"/>
</dbReference>
<dbReference type="GO" id="GO:0046656">
    <property type="term" value="P:folic acid biosynthetic process"/>
    <property type="evidence" value="ECO:0007669"/>
    <property type="project" value="UniProtKB-KW"/>
</dbReference>
<evidence type="ECO:0000256" key="7">
    <source>
        <dbReference type="ARBA" id="ARBA00022777"/>
    </source>
</evidence>
<evidence type="ECO:0000259" key="13">
    <source>
        <dbReference type="PROSITE" id="PS00794"/>
    </source>
</evidence>
<dbReference type="GO" id="GO:0005524">
    <property type="term" value="F:ATP binding"/>
    <property type="evidence" value="ECO:0007669"/>
    <property type="project" value="UniProtKB-KW"/>
</dbReference>
<evidence type="ECO:0000256" key="1">
    <source>
        <dbReference type="ARBA" id="ARBA00005051"/>
    </source>
</evidence>
<evidence type="ECO:0000256" key="11">
    <source>
        <dbReference type="ARBA" id="ARBA00029766"/>
    </source>
</evidence>
<organism evidence="14 15">
    <name type="scientific">Pseudidiomarina sediminum</name>
    <dbReference type="NCBI Taxonomy" id="431675"/>
    <lineage>
        <taxon>Bacteria</taxon>
        <taxon>Pseudomonadati</taxon>
        <taxon>Pseudomonadota</taxon>
        <taxon>Gammaproteobacteria</taxon>
        <taxon>Alteromonadales</taxon>
        <taxon>Idiomarinaceae</taxon>
        <taxon>Pseudidiomarina</taxon>
    </lineage>
</organism>
<comment type="pathway">
    <text evidence="1">Cofactor biosynthesis; tetrahydrofolate biosynthesis; 2-amino-4-hydroxy-6-hydroxymethyl-7,8-dihydropteridine diphosphate from 7,8-dihydroneopterin triphosphate: step 4/4.</text>
</comment>
<dbReference type="CDD" id="cd00483">
    <property type="entry name" value="HPPK"/>
    <property type="match status" value="1"/>
</dbReference>
<dbReference type="Pfam" id="PF01288">
    <property type="entry name" value="HPPK"/>
    <property type="match status" value="1"/>
</dbReference>
<evidence type="ECO:0000256" key="10">
    <source>
        <dbReference type="ARBA" id="ARBA00029409"/>
    </source>
</evidence>
<dbReference type="AlphaFoldDB" id="A0A432Z0R3"/>
<dbReference type="PANTHER" id="PTHR43071:SF1">
    <property type="entry name" value="2-AMINO-4-HYDROXY-6-HYDROXYMETHYLDIHYDROPTERIDINE PYROPHOSPHOKINASE"/>
    <property type="match status" value="1"/>
</dbReference>
<dbReference type="InterPro" id="IPR035907">
    <property type="entry name" value="Hppk_sf"/>
</dbReference>
<keyword evidence="9" id="KW-0289">Folate biosynthesis</keyword>
<dbReference type="SUPFAM" id="SSF55083">
    <property type="entry name" value="6-hydroxymethyl-7,8-dihydropterin pyrophosphokinase, HPPK"/>
    <property type="match status" value="1"/>
</dbReference>
<evidence type="ECO:0000256" key="6">
    <source>
        <dbReference type="ARBA" id="ARBA00022741"/>
    </source>
</evidence>
<keyword evidence="5" id="KW-0808">Transferase</keyword>